<dbReference type="InterPro" id="IPR006906">
    <property type="entry name" value="Timeless_N"/>
</dbReference>
<dbReference type="EMBL" id="BSXU01001691">
    <property type="protein sequence ID" value="GMG30044.1"/>
    <property type="molecule type" value="Genomic_DNA"/>
</dbReference>
<evidence type="ECO:0000259" key="11">
    <source>
        <dbReference type="Pfam" id="PF04821"/>
    </source>
</evidence>
<evidence type="ECO:0000256" key="7">
    <source>
        <dbReference type="ARBA" id="ARBA00023242"/>
    </source>
</evidence>
<dbReference type="PANTHER" id="PTHR22940:SF4">
    <property type="entry name" value="PROTEIN TIMELESS HOMOLOG"/>
    <property type="match status" value="1"/>
</dbReference>
<keyword evidence="8" id="KW-0469">Meiosis</keyword>
<keyword evidence="5" id="KW-0236">DNA replication inhibitor</keyword>
<evidence type="ECO:0000256" key="1">
    <source>
        <dbReference type="ARBA" id="ARBA00004123"/>
    </source>
</evidence>
<comment type="subcellular location">
    <subcellularLocation>
        <location evidence="1">Nucleus</location>
    </subcellularLocation>
</comment>
<dbReference type="GO" id="GO:0006281">
    <property type="term" value="P:DNA repair"/>
    <property type="evidence" value="ECO:0007669"/>
    <property type="project" value="UniProtKB-KW"/>
</dbReference>
<dbReference type="GO" id="GO:0031298">
    <property type="term" value="C:replication fork protection complex"/>
    <property type="evidence" value="ECO:0007669"/>
    <property type="project" value="TreeGrafter"/>
</dbReference>
<feature type="compositionally biased region" description="Basic and acidic residues" evidence="10">
    <location>
        <begin position="17"/>
        <end position="28"/>
    </location>
</feature>
<evidence type="ECO:0000256" key="4">
    <source>
        <dbReference type="ARBA" id="ARBA00022763"/>
    </source>
</evidence>
<keyword evidence="9" id="KW-0131">Cell cycle</keyword>
<dbReference type="AlphaFoldDB" id="A0A9W7DJR6"/>
<evidence type="ECO:0000313" key="13">
    <source>
        <dbReference type="Proteomes" id="UP001165063"/>
    </source>
</evidence>
<dbReference type="GO" id="GO:0051321">
    <property type="term" value="P:meiotic cell cycle"/>
    <property type="evidence" value="ECO:0007669"/>
    <property type="project" value="UniProtKB-KW"/>
</dbReference>
<feature type="region of interest" description="Disordered" evidence="10">
    <location>
        <begin position="1"/>
        <end position="59"/>
    </location>
</feature>
<gene>
    <name evidence="12" type="ORF">Amon01_000381200</name>
</gene>
<protein>
    <recommendedName>
        <fullName evidence="3">Topoisomerase 1-associated factor 1</fullName>
    </recommendedName>
</protein>
<feature type="domain" description="Timeless N-terminal" evidence="11">
    <location>
        <begin position="102"/>
        <end position="324"/>
    </location>
</feature>
<sequence length="340" mass="38852">MDEDVSDIDFEEQLAQEYEREHLNKNNQEDENEDDEVEISKNDVQMKEKKEKESQLRDSRLSRIQQMNDNKAVFESDAEKTLKSQILLLCTALGGLEITSGEYQLGSDALACLKDIKKWIRMVDDEKHNWDVASACDDNELFVGDLVPILIQLPKKINDTNKDSYTNIMLTALELMVLLTRPLMLDVEKADIHRIELYAKLKKAQVVYKNAVLNTSKGRCFKSIVSLALPILAMPRDQRSRRDLIILNLCLTFFKNIIRIEPADFSVSSNKTTTKIQRVNSNLPTGISREDISYDTLFHVYQKNKVLVFIQTIAAGIPKEFDVRLLGATVITTPHDTNTN</sequence>
<keyword evidence="13" id="KW-1185">Reference proteome</keyword>
<dbReference type="InterPro" id="IPR044998">
    <property type="entry name" value="Timeless"/>
</dbReference>
<comment type="similarity">
    <text evidence="2">Belongs to the timeless family.</text>
</comment>
<evidence type="ECO:0000256" key="2">
    <source>
        <dbReference type="ARBA" id="ARBA00008174"/>
    </source>
</evidence>
<organism evidence="12 13">
    <name type="scientific">Ambrosiozyma monospora</name>
    <name type="common">Yeast</name>
    <name type="synonym">Endomycopsis monosporus</name>
    <dbReference type="NCBI Taxonomy" id="43982"/>
    <lineage>
        <taxon>Eukaryota</taxon>
        <taxon>Fungi</taxon>
        <taxon>Dikarya</taxon>
        <taxon>Ascomycota</taxon>
        <taxon>Saccharomycotina</taxon>
        <taxon>Pichiomycetes</taxon>
        <taxon>Pichiales</taxon>
        <taxon>Pichiaceae</taxon>
        <taxon>Ambrosiozyma</taxon>
    </lineage>
</organism>
<dbReference type="Pfam" id="PF04821">
    <property type="entry name" value="TIMELESS"/>
    <property type="match status" value="1"/>
</dbReference>
<reference evidence="12" key="1">
    <citation type="submission" date="2023-04" db="EMBL/GenBank/DDBJ databases">
        <title>Ambrosiozyma monospora NBRC 1965.</title>
        <authorList>
            <person name="Ichikawa N."/>
            <person name="Sato H."/>
            <person name="Tonouchi N."/>
        </authorList>
    </citation>
    <scope>NUCLEOTIDE SEQUENCE</scope>
    <source>
        <strain evidence="12">NBRC 1965</strain>
    </source>
</reference>
<keyword evidence="7" id="KW-0539">Nucleus</keyword>
<keyword evidence="6" id="KW-0234">DNA repair</keyword>
<dbReference type="GO" id="GO:0043111">
    <property type="term" value="P:replication fork arrest"/>
    <property type="evidence" value="ECO:0007669"/>
    <property type="project" value="TreeGrafter"/>
</dbReference>
<evidence type="ECO:0000256" key="6">
    <source>
        <dbReference type="ARBA" id="ARBA00023204"/>
    </source>
</evidence>
<dbReference type="OrthoDB" id="310853at2759"/>
<dbReference type="GO" id="GO:0003677">
    <property type="term" value="F:DNA binding"/>
    <property type="evidence" value="ECO:0007669"/>
    <property type="project" value="TreeGrafter"/>
</dbReference>
<evidence type="ECO:0000256" key="9">
    <source>
        <dbReference type="ARBA" id="ARBA00023306"/>
    </source>
</evidence>
<feature type="compositionally biased region" description="Basic and acidic residues" evidence="10">
    <location>
        <begin position="38"/>
        <end position="59"/>
    </location>
</feature>
<keyword evidence="4" id="KW-0227">DNA damage</keyword>
<evidence type="ECO:0000256" key="5">
    <source>
        <dbReference type="ARBA" id="ARBA00022880"/>
    </source>
</evidence>
<evidence type="ECO:0000313" key="12">
    <source>
        <dbReference type="EMBL" id="GMG30044.1"/>
    </source>
</evidence>
<accession>A0A9W7DJR6</accession>
<evidence type="ECO:0000256" key="10">
    <source>
        <dbReference type="SAM" id="MobiDB-lite"/>
    </source>
</evidence>
<evidence type="ECO:0000256" key="3">
    <source>
        <dbReference type="ARBA" id="ARBA00021529"/>
    </source>
</evidence>
<dbReference type="GO" id="GO:0000076">
    <property type="term" value="P:DNA replication checkpoint signaling"/>
    <property type="evidence" value="ECO:0007669"/>
    <property type="project" value="TreeGrafter"/>
</dbReference>
<proteinExistence type="inferred from homology"/>
<evidence type="ECO:0000256" key="8">
    <source>
        <dbReference type="ARBA" id="ARBA00023254"/>
    </source>
</evidence>
<feature type="compositionally biased region" description="Acidic residues" evidence="10">
    <location>
        <begin position="1"/>
        <end position="14"/>
    </location>
</feature>
<comment type="caution">
    <text evidence="12">The sequence shown here is derived from an EMBL/GenBank/DDBJ whole genome shotgun (WGS) entry which is preliminary data.</text>
</comment>
<name>A0A9W7DJR6_AMBMO</name>
<dbReference type="Proteomes" id="UP001165063">
    <property type="component" value="Unassembled WGS sequence"/>
</dbReference>
<dbReference type="PANTHER" id="PTHR22940">
    <property type="entry name" value="TIMEOUT/TIMELESS-2"/>
    <property type="match status" value="1"/>
</dbReference>